<keyword evidence="11" id="KW-1185">Reference proteome</keyword>
<evidence type="ECO:0000259" key="9">
    <source>
        <dbReference type="PROSITE" id="PS50808"/>
    </source>
</evidence>
<evidence type="ECO:0000256" key="2">
    <source>
        <dbReference type="ARBA" id="ARBA00022771"/>
    </source>
</evidence>
<dbReference type="PROSITE" id="PS00463">
    <property type="entry name" value="ZN2_CY6_FUNGAL_1"/>
    <property type="match status" value="1"/>
</dbReference>
<dbReference type="SMART" id="SM00355">
    <property type="entry name" value="ZnF_C2H2"/>
    <property type="match status" value="2"/>
</dbReference>
<evidence type="ECO:0000256" key="6">
    <source>
        <dbReference type="SAM" id="MobiDB-lite"/>
    </source>
</evidence>
<keyword evidence="4" id="KW-0539">Nucleus</keyword>
<sequence length="1393" mass="151615">MDAVAQLRRPTELTLLQKHRQLQHHHHQQQADSASLYGATSHPRLAWRPLSTTPTPDDRLGVGRPPPPPLTLLTLGHPALPMLVSDDDGYSSLSSPCSGPDSGPSTPQPIDYPYPQYSPCWSPVPAEAQIAIAADSTPGAAAPVLAAINGTASISAAATTTTASSSSSSTSHPRTPTIAGAKDIAAPSAATVSAPNPSVYSGSGPSPTAASFLAAASATSSPAANGSSKKDNAAVKTTVGACSSPTDPAPIDDFSTVVKNRLQSYTRTGQACDRCKVRKIRCDALPEGCSHCVNLNLECFVTDRVTGRTERRGYMQELEREKNGMLAHIGDLEKLLRDNGLEVKPWQGTAWSHFPPDTSVDDAGNTVHDDSSRKDNWAQVRSLWVKHAVCKPPPFATNFPRSQWESRPEQNHLGVGPDNAPLSSIRGTKLSLLGTSIDTTSFDAPDMDEPAQDAPVSAPLYNKSVQAFLQSCMGINPPVHVDLPSREDAFTYAEWYFMAISVFTPLLHKPSFMRLLNRIYDEPNFKPSIPDLISVHMVFSTIYFHCGVRNSHQADQRNNLNDLSNKHYHFALSKIYDLFSSQELAAVQALALIALHTRAFPKPGCGSIVANMALHRALELNLHRSSKRPGEGTDLNNELRKRIWWVILTVVVAVNGKRGCPLPVNVQDFDTEFPEPIADELLAENGVDTSQSLPCPYQAGLAGFRIIPLFMEMYANIYSVRRDAQNYVAVVSALESQLRQWEAELPESLRLGDSGNLDSASTQAIYTRIFALELRLCLRHPSAAMTTDRTMMAENTRICEETAREFLVCMKQLYKMKALDTTWYQMSVYGVCIFSMLVAHWERRFETTPEKVAALREDMQSWMSIVKETSVLLGCGPGISNQLGQIIERTIGWIEHDMQRKDAKKPSPPASSSVKQEDQLSAAPAYATSQASEAVPNDTGAPRGEEHAKGYYQEPGLNGQQQCPTPMSYGGQSQSNTSAPPYQSDTTMFYGSAPGAPVVPNNSAQSGPMTAFASQPPQHVNAQAPADMMWQAGRGNTWHDWTAAIADCQERYSANALLALGNTGRPSATTPSGMGDGSVGQAGGDMGMVTPGSQWPLIIPQALEEPPETMGKKKRGHPDVEDVLGRPWCYYCERDFEDLKLLISHQKAKHFKCDRCGRRLNTAGGLSVHMNQVHKETLHQVENALPNRQGLEVEIFGMEGIPHDVLEQHRNRIIQNFYQAQEDRRIATGNPLPGQAGQQPRKKIKMESKEELLARAREWRAKKKADAEAGIDGADDAAAQAQYGAQYQQPQPGLEQPGYPRQAAPGQPPYAYPPSVLPARPPGVAGTPPGLPQRPAEEAAAAAAGKAEEAADGEKKVKKEKKARLVYDDADISPEEKMAAMARYAIKPEVAVA</sequence>
<keyword evidence="2 5" id="KW-0863">Zinc-finger</keyword>
<dbReference type="PANTHER" id="PTHR46910:SF4">
    <property type="entry name" value="ZN(2)-C6 FUNGAL-TYPE DOMAIN-CONTAINING PROTEIN"/>
    <property type="match status" value="1"/>
</dbReference>
<evidence type="ECO:0000256" key="5">
    <source>
        <dbReference type="PROSITE-ProRule" id="PRU00042"/>
    </source>
</evidence>
<dbReference type="GO" id="GO:0000981">
    <property type="term" value="F:DNA-binding transcription factor activity, RNA polymerase II-specific"/>
    <property type="evidence" value="ECO:0007669"/>
    <property type="project" value="InterPro"/>
</dbReference>
<feature type="compositionally biased region" description="Low complexity" evidence="6">
    <location>
        <begin position="1282"/>
        <end position="1305"/>
    </location>
</feature>
<dbReference type="SMART" id="SM00066">
    <property type="entry name" value="GAL4"/>
    <property type="match status" value="1"/>
</dbReference>
<evidence type="ECO:0000256" key="1">
    <source>
        <dbReference type="ARBA" id="ARBA00022723"/>
    </source>
</evidence>
<keyword evidence="1" id="KW-0479">Metal-binding</keyword>
<feature type="domain" description="BED-type" evidence="9">
    <location>
        <begin position="1122"/>
        <end position="1181"/>
    </location>
</feature>
<dbReference type="Proteomes" id="UP000054481">
    <property type="component" value="Unassembled WGS sequence"/>
</dbReference>
<feature type="compositionally biased region" description="Low complexity" evidence="6">
    <location>
        <begin position="90"/>
        <end position="105"/>
    </location>
</feature>
<feature type="compositionally biased region" description="Polar residues" evidence="6">
    <location>
        <begin position="958"/>
        <end position="989"/>
    </location>
</feature>
<dbReference type="SUPFAM" id="SSF57667">
    <property type="entry name" value="beta-beta-alpha zinc fingers"/>
    <property type="match status" value="1"/>
</dbReference>
<dbReference type="PANTHER" id="PTHR46910">
    <property type="entry name" value="TRANSCRIPTION FACTOR PDR1"/>
    <property type="match status" value="1"/>
</dbReference>
<dbReference type="PROSITE" id="PS50808">
    <property type="entry name" value="ZF_BED"/>
    <property type="match status" value="1"/>
</dbReference>
<dbReference type="EMBL" id="KQ030517">
    <property type="protein sequence ID" value="KJZ75476.1"/>
    <property type="molecule type" value="Genomic_DNA"/>
</dbReference>
<organism evidence="10 11">
    <name type="scientific">Hirsutella minnesotensis 3608</name>
    <dbReference type="NCBI Taxonomy" id="1043627"/>
    <lineage>
        <taxon>Eukaryota</taxon>
        <taxon>Fungi</taxon>
        <taxon>Dikarya</taxon>
        <taxon>Ascomycota</taxon>
        <taxon>Pezizomycotina</taxon>
        <taxon>Sordariomycetes</taxon>
        <taxon>Hypocreomycetidae</taxon>
        <taxon>Hypocreales</taxon>
        <taxon>Ophiocordycipitaceae</taxon>
        <taxon>Hirsutella</taxon>
    </lineage>
</organism>
<dbReference type="InterPro" id="IPR007219">
    <property type="entry name" value="XnlR_reg_dom"/>
</dbReference>
<dbReference type="PROSITE" id="PS50157">
    <property type="entry name" value="ZINC_FINGER_C2H2_2"/>
    <property type="match status" value="1"/>
</dbReference>
<dbReference type="Pfam" id="PF00172">
    <property type="entry name" value="Zn_clus"/>
    <property type="match status" value="1"/>
</dbReference>
<dbReference type="GO" id="GO:0003677">
    <property type="term" value="F:DNA binding"/>
    <property type="evidence" value="ECO:0007669"/>
    <property type="project" value="InterPro"/>
</dbReference>
<dbReference type="CDD" id="cd20908">
    <property type="entry name" value="SUF4-like"/>
    <property type="match status" value="1"/>
</dbReference>
<gene>
    <name evidence="10" type="ORF">HIM_05172</name>
</gene>
<feature type="domain" description="C2H2-type" evidence="8">
    <location>
        <begin position="1151"/>
        <end position="1174"/>
    </location>
</feature>
<dbReference type="InterPro" id="IPR003656">
    <property type="entry name" value="Znf_BED"/>
</dbReference>
<dbReference type="OrthoDB" id="4456959at2759"/>
<feature type="region of interest" description="Disordered" evidence="6">
    <location>
        <begin position="899"/>
        <end position="1007"/>
    </location>
</feature>
<dbReference type="CDD" id="cd00067">
    <property type="entry name" value="GAL4"/>
    <property type="match status" value="1"/>
</dbReference>
<feature type="domain" description="Zn(2)-C6 fungal-type" evidence="7">
    <location>
        <begin position="271"/>
        <end position="299"/>
    </location>
</feature>
<feature type="region of interest" description="Disordered" evidence="6">
    <location>
        <begin position="352"/>
        <end position="373"/>
    </location>
</feature>
<name>A0A0F7ZKP5_9HYPO</name>
<dbReference type="PROSITE" id="PS50048">
    <property type="entry name" value="ZN2_CY6_FUNGAL_2"/>
    <property type="match status" value="1"/>
</dbReference>
<dbReference type="InterPro" id="IPR013087">
    <property type="entry name" value="Znf_C2H2_type"/>
</dbReference>
<dbReference type="InterPro" id="IPR001138">
    <property type="entry name" value="Zn2Cys6_DnaBD"/>
</dbReference>
<protein>
    <recommendedName>
        <fullName evidence="12">Zn(2)-C6 fungal-type domain-containing protein</fullName>
    </recommendedName>
</protein>
<evidence type="ECO:0000259" key="7">
    <source>
        <dbReference type="PROSITE" id="PS50048"/>
    </source>
</evidence>
<feature type="compositionally biased region" description="Basic and acidic residues" evidence="6">
    <location>
        <begin position="1346"/>
        <end position="1362"/>
    </location>
</feature>
<feature type="region of interest" description="Disordered" evidence="6">
    <location>
        <begin position="1282"/>
        <end position="1362"/>
    </location>
</feature>
<feature type="compositionally biased region" description="Pro residues" evidence="6">
    <location>
        <begin position="1306"/>
        <end position="1321"/>
    </location>
</feature>
<dbReference type="Gene3D" id="4.10.240.10">
    <property type="entry name" value="Zn(2)-C6 fungal-type DNA-binding domain"/>
    <property type="match status" value="1"/>
</dbReference>
<proteinExistence type="predicted"/>
<dbReference type="InterPro" id="IPR036864">
    <property type="entry name" value="Zn2-C6_fun-type_DNA-bd_sf"/>
</dbReference>
<dbReference type="InterPro" id="IPR050987">
    <property type="entry name" value="AtrR-like"/>
</dbReference>
<dbReference type="Pfam" id="PF04082">
    <property type="entry name" value="Fungal_trans"/>
    <property type="match status" value="1"/>
</dbReference>
<dbReference type="FunFam" id="3.30.160.60:FF:000354">
    <property type="entry name" value="C2H2 finger domain-containing protein"/>
    <property type="match status" value="1"/>
</dbReference>
<evidence type="ECO:0000313" key="10">
    <source>
        <dbReference type="EMBL" id="KJZ75476.1"/>
    </source>
</evidence>
<dbReference type="GO" id="GO:0008270">
    <property type="term" value="F:zinc ion binding"/>
    <property type="evidence" value="ECO:0007669"/>
    <property type="project" value="UniProtKB-KW"/>
</dbReference>
<evidence type="ECO:0000259" key="8">
    <source>
        <dbReference type="PROSITE" id="PS50157"/>
    </source>
</evidence>
<feature type="region of interest" description="Disordered" evidence="6">
    <location>
        <begin position="44"/>
        <end position="64"/>
    </location>
</feature>
<dbReference type="InterPro" id="IPR036236">
    <property type="entry name" value="Znf_C2H2_sf"/>
</dbReference>
<evidence type="ECO:0000256" key="3">
    <source>
        <dbReference type="ARBA" id="ARBA00022833"/>
    </source>
</evidence>
<dbReference type="GO" id="GO:0006351">
    <property type="term" value="P:DNA-templated transcription"/>
    <property type="evidence" value="ECO:0007669"/>
    <property type="project" value="InterPro"/>
</dbReference>
<dbReference type="Gene3D" id="3.30.160.60">
    <property type="entry name" value="Classic Zinc Finger"/>
    <property type="match status" value="1"/>
</dbReference>
<dbReference type="SUPFAM" id="SSF57701">
    <property type="entry name" value="Zn2/Cys6 DNA-binding domain"/>
    <property type="match status" value="1"/>
</dbReference>
<dbReference type="CDD" id="cd12148">
    <property type="entry name" value="fungal_TF_MHR"/>
    <property type="match status" value="1"/>
</dbReference>
<evidence type="ECO:0000313" key="11">
    <source>
        <dbReference type="Proteomes" id="UP000054481"/>
    </source>
</evidence>
<feature type="region of interest" description="Disordered" evidence="6">
    <location>
        <begin position="1227"/>
        <end position="1246"/>
    </location>
</feature>
<keyword evidence="3" id="KW-0862">Zinc</keyword>
<evidence type="ECO:0000256" key="4">
    <source>
        <dbReference type="ARBA" id="ARBA00023242"/>
    </source>
</evidence>
<reference evidence="10 11" key="1">
    <citation type="journal article" date="2014" name="Genome Biol. Evol.">
        <title>Comparative genomics and transcriptomics analyses reveal divergent lifestyle features of nematode endoparasitic fungus Hirsutella minnesotensis.</title>
        <authorList>
            <person name="Lai Y."/>
            <person name="Liu K."/>
            <person name="Zhang X."/>
            <person name="Zhang X."/>
            <person name="Li K."/>
            <person name="Wang N."/>
            <person name="Shu C."/>
            <person name="Wu Y."/>
            <person name="Wang C."/>
            <person name="Bushley K.E."/>
            <person name="Xiang M."/>
            <person name="Liu X."/>
        </authorList>
    </citation>
    <scope>NUCLEOTIDE SEQUENCE [LARGE SCALE GENOMIC DNA]</scope>
    <source>
        <strain evidence="10 11">3608</strain>
    </source>
</reference>
<accession>A0A0F7ZKP5</accession>
<evidence type="ECO:0008006" key="12">
    <source>
        <dbReference type="Google" id="ProtNLM"/>
    </source>
</evidence>
<dbReference type="PROSITE" id="PS00028">
    <property type="entry name" value="ZINC_FINGER_C2H2_1"/>
    <property type="match status" value="1"/>
</dbReference>
<feature type="region of interest" description="Disordered" evidence="6">
    <location>
        <begin position="84"/>
        <end position="111"/>
    </location>
</feature>